<dbReference type="STRING" id="1111735.GCA_000428045_01084"/>
<dbReference type="RefSeq" id="WP_273438401.1">
    <property type="nucleotide sequence ID" value="NZ_PKUN01000005.1"/>
</dbReference>
<dbReference type="Gene3D" id="3.40.50.300">
    <property type="entry name" value="P-loop containing nucleotide triphosphate hydrolases"/>
    <property type="match status" value="1"/>
</dbReference>
<proteinExistence type="predicted"/>
<organism evidence="2 3">
    <name type="scientific">Sedimenticola selenatireducens</name>
    <dbReference type="NCBI Taxonomy" id="191960"/>
    <lineage>
        <taxon>Bacteria</taxon>
        <taxon>Pseudomonadati</taxon>
        <taxon>Pseudomonadota</taxon>
        <taxon>Gammaproteobacteria</taxon>
        <taxon>Chromatiales</taxon>
        <taxon>Sedimenticolaceae</taxon>
        <taxon>Sedimenticola</taxon>
    </lineage>
</organism>
<dbReference type="InterPro" id="IPR049945">
    <property type="entry name" value="AAA_22"/>
</dbReference>
<name>A0A2N6CYN7_9GAMM</name>
<dbReference type="EMBL" id="PKUN01000005">
    <property type="protein sequence ID" value="PLX62470.1"/>
    <property type="molecule type" value="Genomic_DNA"/>
</dbReference>
<gene>
    <name evidence="2" type="ORF">C0630_06475</name>
</gene>
<sequence>MAVTAINITMYEQFYHLKEDPFRLSPNTKPCYKHASYSHAKTYMLYALRRGEGIVLVTGRSGTGKTALLRDFIHSIKNEPVVTADLVSTQLQATDLIRMIAVGFGISQLTNDEAEVISELETQLSGMRNFGRRPLLIIDEAQNLETESLRKIELLMRLRWKSEPLLQIFLIGRDGLHELLLTEKLKQLYAQVNAVICLEPLDESSTGEYIRHRLKQVGWNNDPQLADEIYPIIFNYSHGIPRLINLICSQILLFGMTEEQHFFGLN</sequence>
<dbReference type="InterPro" id="IPR027417">
    <property type="entry name" value="P-loop_NTPase"/>
</dbReference>
<feature type="domain" description="AAA+ ATPase" evidence="1">
    <location>
        <begin position="51"/>
        <end position="257"/>
    </location>
</feature>
<dbReference type="InterPro" id="IPR003593">
    <property type="entry name" value="AAA+_ATPase"/>
</dbReference>
<dbReference type="Pfam" id="PF13401">
    <property type="entry name" value="AAA_22"/>
    <property type="match status" value="1"/>
</dbReference>
<dbReference type="Proteomes" id="UP000235015">
    <property type="component" value="Unassembled WGS sequence"/>
</dbReference>
<evidence type="ECO:0000313" key="2">
    <source>
        <dbReference type="EMBL" id="PLX62470.1"/>
    </source>
</evidence>
<dbReference type="PANTHER" id="PTHR35894">
    <property type="entry name" value="GENERAL SECRETION PATHWAY PROTEIN A-RELATED"/>
    <property type="match status" value="1"/>
</dbReference>
<dbReference type="GO" id="GO:0016887">
    <property type="term" value="F:ATP hydrolysis activity"/>
    <property type="evidence" value="ECO:0007669"/>
    <property type="project" value="InterPro"/>
</dbReference>
<evidence type="ECO:0000259" key="1">
    <source>
        <dbReference type="SMART" id="SM00382"/>
    </source>
</evidence>
<reference evidence="2 3" key="1">
    <citation type="submission" date="2017-11" db="EMBL/GenBank/DDBJ databases">
        <title>Genome-resolved metagenomics identifies genetic mobility, metabolic interactions, and unexpected diversity in perchlorate-reducing communities.</title>
        <authorList>
            <person name="Barnum T.P."/>
            <person name="Figueroa I.A."/>
            <person name="Carlstrom C.I."/>
            <person name="Lucas L.N."/>
            <person name="Engelbrektson A.L."/>
            <person name="Coates J.D."/>
        </authorList>
    </citation>
    <scope>NUCLEOTIDE SEQUENCE [LARGE SCALE GENOMIC DNA]</scope>
    <source>
        <strain evidence="2">BM301</strain>
    </source>
</reference>
<comment type="caution">
    <text evidence="2">The sequence shown here is derived from an EMBL/GenBank/DDBJ whole genome shotgun (WGS) entry which is preliminary data.</text>
</comment>
<dbReference type="AlphaFoldDB" id="A0A2N6CYN7"/>
<protein>
    <submittedName>
        <fullName evidence="2">General secretion pathway protein</fullName>
    </submittedName>
</protein>
<accession>A0A2N6CYN7</accession>
<evidence type="ECO:0000313" key="3">
    <source>
        <dbReference type="Proteomes" id="UP000235015"/>
    </source>
</evidence>
<dbReference type="PANTHER" id="PTHR35894:SF1">
    <property type="entry name" value="PHOSPHORIBULOKINASE _ URIDINE KINASE FAMILY"/>
    <property type="match status" value="1"/>
</dbReference>
<dbReference type="SUPFAM" id="SSF52540">
    <property type="entry name" value="P-loop containing nucleoside triphosphate hydrolases"/>
    <property type="match status" value="1"/>
</dbReference>
<dbReference type="InterPro" id="IPR052026">
    <property type="entry name" value="ExeA_AAA_ATPase_DNA-bind"/>
</dbReference>
<dbReference type="SMART" id="SM00382">
    <property type="entry name" value="AAA"/>
    <property type="match status" value="1"/>
</dbReference>